<comment type="similarity">
    <text evidence="2">Belongs to the polysaccharide synthase family.</text>
</comment>
<evidence type="ECO:0000256" key="5">
    <source>
        <dbReference type="ARBA" id="ARBA00022989"/>
    </source>
</evidence>
<feature type="transmembrane region" description="Helical" evidence="7">
    <location>
        <begin position="441"/>
        <end position="462"/>
    </location>
</feature>
<feature type="transmembrane region" description="Helical" evidence="7">
    <location>
        <begin position="41"/>
        <end position="67"/>
    </location>
</feature>
<evidence type="ECO:0000256" key="6">
    <source>
        <dbReference type="ARBA" id="ARBA00023136"/>
    </source>
</evidence>
<dbReference type="Proteomes" id="UP000294498">
    <property type="component" value="Unassembled WGS sequence"/>
</dbReference>
<keyword evidence="4 7" id="KW-0812">Transmembrane</keyword>
<dbReference type="GO" id="GO:0005886">
    <property type="term" value="C:plasma membrane"/>
    <property type="evidence" value="ECO:0007669"/>
    <property type="project" value="UniProtKB-SubCell"/>
</dbReference>
<feature type="transmembrane region" description="Helical" evidence="7">
    <location>
        <begin position="79"/>
        <end position="102"/>
    </location>
</feature>
<evidence type="ECO:0000313" key="8">
    <source>
        <dbReference type="EMBL" id="TDX00033.1"/>
    </source>
</evidence>
<gene>
    <name evidence="8" type="ORF">EDB95_1049</name>
</gene>
<feature type="transmembrane region" description="Helical" evidence="7">
    <location>
        <begin position="381"/>
        <end position="399"/>
    </location>
</feature>
<sequence length="489" mass="54686">MSLRKKTIAGIFWSVGQQFTMLGLNLGVSVILARLMPPSQFGLIGMVAIFIAVGEALIGGGLGAALIRDKDPDALDYSTVFISNVGVGVFLYVLLFATAPLIAAFFRQEVLTPIIRVYMLTILMFSFSGIQSTRLTREMNFKKLAACLLPSELLSGILGVVLAYKGYGVWSLVWMNFAQAALFTVFIWTASGWRPGLAFSRTRFRKHFTFGANFLLTTLLDRVYQNIYAVVISKFYQPAQVGYYTRSYSLVMIPVDNLFQALVNVTFPAFASIQSDTEKLLRAHRKLMQQALFILLPVMMMMILTAEPLFRWLLTDKWLPAVPYFRLLCLAGMVLSGNGYFQNILMAKGRSDLLLKVMIIEKVLITLGICSVFPFGIKGLLYYQVFSSVVLFAVNGYIAGKLVGYPLYEQLKDIAPIFGITAIAALPAYMADQRLTGLHDILRIVVVCTFYGVVYLALFFAFRTTEIRDFRELVLKGLVQKLKPWKVAA</sequence>
<feature type="transmembrane region" description="Helical" evidence="7">
    <location>
        <begin position="144"/>
        <end position="164"/>
    </location>
</feature>
<feature type="transmembrane region" description="Helical" evidence="7">
    <location>
        <begin position="114"/>
        <end position="132"/>
    </location>
</feature>
<keyword evidence="6 7" id="KW-0472">Membrane</keyword>
<dbReference type="Pfam" id="PF13440">
    <property type="entry name" value="Polysacc_synt_3"/>
    <property type="match status" value="1"/>
</dbReference>
<keyword evidence="3" id="KW-1003">Cell membrane</keyword>
<dbReference type="AlphaFoldDB" id="A0A4V3GLL8"/>
<dbReference type="OrthoDB" id="9770347at2"/>
<dbReference type="InterPro" id="IPR050833">
    <property type="entry name" value="Poly_Biosynth_Transport"/>
</dbReference>
<reference evidence="8 9" key="1">
    <citation type="submission" date="2019-03" db="EMBL/GenBank/DDBJ databases">
        <title>Genomic Encyclopedia of Type Strains, Phase IV (KMG-IV): sequencing the most valuable type-strain genomes for metagenomic binning, comparative biology and taxonomic classification.</title>
        <authorList>
            <person name="Goeker M."/>
        </authorList>
    </citation>
    <scope>NUCLEOTIDE SEQUENCE [LARGE SCALE GENOMIC DNA]</scope>
    <source>
        <strain evidence="8 9">DSM 100059</strain>
    </source>
</reference>
<feature type="transmembrane region" description="Helical" evidence="7">
    <location>
        <begin position="170"/>
        <end position="193"/>
    </location>
</feature>
<protein>
    <submittedName>
        <fullName evidence="8">O-antigen/teichoic acid export membrane protein</fullName>
    </submittedName>
</protein>
<evidence type="ECO:0000256" key="3">
    <source>
        <dbReference type="ARBA" id="ARBA00022475"/>
    </source>
</evidence>
<feature type="transmembrane region" description="Helical" evidence="7">
    <location>
        <begin position="353"/>
        <end position="375"/>
    </location>
</feature>
<proteinExistence type="inferred from homology"/>
<feature type="transmembrane region" description="Helical" evidence="7">
    <location>
        <begin position="12"/>
        <end position="35"/>
    </location>
</feature>
<comment type="subcellular location">
    <subcellularLocation>
        <location evidence="1">Cell membrane</location>
        <topology evidence="1">Multi-pass membrane protein</topology>
    </subcellularLocation>
</comment>
<name>A0A4V3GLL8_9BACT</name>
<evidence type="ECO:0000313" key="9">
    <source>
        <dbReference type="Proteomes" id="UP000294498"/>
    </source>
</evidence>
<organism evidence="8 9">
    <name type="scientific">Dinghuibacter silviterrae</name>
    <dbReference type="NCBI Taxonomy" id="1539049"/>
    <lineage>
        <taxon>Bacteria</taxon>
        <taxon>Pseudomonadati</taxon>
        <taxon>Bacteroidota</taxon>
        <taxon>Chitinophagia</taxon>
        <taxon>Chitinophagales</taxon>
        <taxon>Chitinophagaceae</taxon>
        <taxon>Dinghuibacter</taxon>
    </lineage>
</organism>
<feature type="transmembrane region" description="Helical" evidence="7">
    <location>
        <begin position="291"/>
        <end position="310"/>
    </location>
</feature>
<dbReference type="RefSeq" id="WP_133991245.1">
    <property type="nucleotide sequence ID" value="NZ_SODV01000001.1"/>
</dbReference>
<evidence type="ECO:0000256" key="7">
    <source>
        <dbReference type="SAM" id="Phobius"/>
    </source>
</evidence>
<dbReference type="CDD" id="cd13127">
    <property type="entry name" value="MATE_tuaB_like"/>
    <property type="match status" value="1"/>
</dbReference>
<comment type="caution">
    <text evidence="8">The sequence shown here is derived from an EMBL/GenBank/DDBJ whole genome shotgun (WGS) entry which is preliminary data.</text>
</comment>
<dbReference type="PANTHER" id="PTHR30250:SF10">
    <property type="entry name" value="LIPOPOLYSACCHARIDE BIOSYNTHESIS PROTEIN WZXC"/>
    <property type="match status" value="1"/>
</dbReference>
<dbReference type="EMBL" id="SODV01000001">
    <property type="protein sequence ID" value="TDX00033.1"/>
    <property type="molecule type" value="Genomic_DNA"/>
</dbReference>
<feature type="transmembrane region" description="Helical" evidence="7">
    <location>
        <begin position="322"/>
        <end position="341"/>
    </location>
</feature>
<evidence type="ECO:0000256" key="2">
    <source>
        <dbReference type="ARBA" id="ARBA00007430"/>
    </source>
</evidence>
<keyword evidence="5 7" id="KW-1133">Transmembrane helix</keyword>
<feature type="transmembrane region" description="Helical" evidence="7">
    <location>
        <begin position="411"/>
        <end position="429"/>
    </location>
</feature>
<keyword evidence="9" id="KW-1185">Reference proteome</keyword>
<evidence type="ECO:0000256" key="4">
    <source>
        <dbReference type="ARBA" id="ARBA00022692"/>
    </source>
</evidence>
<dbReference type="PANTHER" id="PTHR30250">
    <property type="entry name" value="PST FAMILY PREDICTED COLANIC ACID TRANSPORTER"/>
    <property type="match status" value="1"/>
</dbReference>
<accession>A0A4V3GLL8</accession>
<evidence type="ECO:0000256" key="1">
    <source>
        <dbReference type="ARBA" id="ARBA00004651"/>
    </source>
</evidence>